<feature type="region of interest" description="Disordered" evidence="1">
    <location>
        <begin position="1"/>
        <end position="22"/>
    </location>
</feature>
<dbReference type="AlphaFoldDB" id="A0A0F9CJD7"/>
<gene>
    <name evidence="2" type="ORF">LCGC14_2317540</name>
</gene>
<protein>
    <recommendedName>
        <fullName evidence="3">VCBS repeat-containing protein</fullName>
    </recommendedName>
</protein>
<accession>A0A0F9CJD7</accession>
<evidence type="ECO:0000313" key="2">
    <source>
        <dbReference type="EMBL" id="KKL49234.1"/>
    </source>
</evidence>
<evidence type="ECO:0000256" key="1">
    <source>
        <dbReference type="SAM" id="MobiDB-lite"/>
    </source>
</evidence>
<feature type="non-terminal residue" evidence="2">
    <location>
        <position position="444"/>
    </location>
</feature>
<dbReference type="SUPFAM" id="SSF69318">
    <property type="entry name" value="Integrin alpha N-terminal domain"/>
    <property type="match status" value="1"/>
</dbReference>
<name>A0A0F9CJD7_9ZZZZ</name>
<dbReference type="InterPro" id="IPR028994">
    <property type="entry name" value="Integrin_alpha_N"/>
</dbReference>
<proteinExistence type="predicted"/>
<organism evidence="2">
    <name type="scientific">marine sediment metagenome</name>
    <dbReference type="NCBI Taxonomy" id="412755"/>
    <lineage>
        <taxon>unclassified sequences</taxon>
        <taxon>metagenomes</taxon>
        <taxon>ecological metagenomes</taxon>
    </lineage>
</organism>
<dbReference type="EMBL" id="LAZR01033030">
    <property type="protein sequence ID" value="KKL49234.1"/>
    <property type="molecule type" value="Genomic_DNA"/>
</dbReference>
<sequence length="444" mass="50810">MNYWNNTSNSKRKKTQHNSKSYKPVSFMNGIGKNKLTNPKLLTLAISLLFLFTTISTVQGLPQHETYNRDEFDDWDWENGIPDISDVDVSDLDPNSAYPEDFDVGQFLSDNDNAYQQVWDPWVSKAAIHAVATTDDGDMMALAGGYLYDNQIHLYRWNLLEDRYDLVWEIGGGIFQSDVTSLAFADVDYNNLTEIIAGGEDGILYVFEQRHIYDPYTNMENMFDLVYKSPSRLGRIFDVIVYDVDQDFRQDIIVGTGDTVRWYEYDTHGNYPFGEDHFITFREVFTMKMPSQVTALGISDVNSNGLKEVATGLRNGEIHLLENDGETLWVNGEPYPIIQDNAYRDIWNSGNVVRRPISDMEGADLDGDGEMELMIAIQGQGAYILDTIDGTFGLFRVQREFQKWETNPVEIYPLDVYTDAMINSSSWFNNTELPSTQNVYWDGN</sequence>
<evidence type="ECO:0008006" key="3">
    <source>
        <dbReference type="Google" id="ProtNLM"/>
    </source>
</evidence>
<reference evidence="2" key="1">
    <citation type="journal article" date="2015" name="Nature">
        <title>Complex archaea that bridge the gap between prokaryotes and eukaryotes.</title>
        <authorList>
            <person name="Spang A."/>
            <person name="Saw J.H."/>
            <person name="Jorgensen S.L."/>
            <person name="Zaremba-Niedzwiedzka K."/>
            <person name="Martijn J."/>
            <person name="Lind A.E."/>
            <person name="van Eijk R."/>
            <person name="Schleper C."/>
            <person name="Guy L."/>
            <person name="Ettema T.J."/>
        </authorList>
    </citation>
    <scope>NUCLEOTIDE SEQUENCE</scope>
</reference>
<comment type="caution">
    <text evidence="2">The sequence shown here is derived from an EMBL/GenBank/DDBJ whole genome shotgun (WGS) entry which is preliminary data.</text>
</comment>